<comment type="subcellular location">
    <subcellularLocation>
        <location evidence="1">Virion</location>
    </subcellularLocation>
</comment>
<dbReference type="NCBIfam" id="TIGR01554">
    <property type="entry name" value="major_cap_HK97"/>
    <property type="match status" value="1"/>
</dbReference>
<protein>
    <submittedName>
        <fullName evidence="3">Phage major capsid protein</fullName>
    </submittedName>
</protein>
<accession>A0A2S3ZCW8</accession>
<organism evidence="3 4">
    <name type="scientific">Cryobacterium zongtaii</name>
    <dbReference type="NCBI Taxonomy" id="1259217"/>
    <lineage>
        <taxon>Bacteria</taxon>
        <taxon>Bacillati</taxon>
        <taxon>Actinomycetota</taxon>
        <taxon>Actinomycetes</taxon>
        <taxon>Micrococcales</taxon>
        <taxon>Microbacteriaceae</taxon>
        <taxon>Cryobacterium</taxon>
    </lineage>
</organism>
<dbReference type="Gene3D" id="3.30.2320.10">
    <property type="entry name" value="hypothetical protein PF0899 domain"/>
    <property type="match status" value="1"/>
</dbReference>
<dbReference type="EMBL" id="PPXF01000048">
    <property type="protein sequence ID" value="POH63952.1"/>
    <property type="molecule type" value="Genomic_DNA"/>
</dbReference>
<sequence>MNLKEKRAAALKAAQAIIDGSKALGRDLNAEESAAVEGHVTEVKALDIQIAAAAKSADLIESIGGLAPEQDIPAASGAAKSLGEHFIKSAGDRIKSIGERGVTIVAPEFKANTDTQVSPALSTASTLNIAQVDQTVISLRKAPVIADLLGTGTISGSAITYFVEGAREGNITAVAEGGQKPQIHYAEPVAVTDSLAKIAGWWDVTDEMLEDLGFLVSEINRRAVYDLVKVEEQQLLNGNGTAPNLRGLLQRSGLQLEVAANRTDNADALYRAIAKVDIGSDLAADGLVIHPSDYQTLRLGKDSNGQYYGGGYFGGTYGNGGLEWQPPVWGLRTVVTSAIAAGTSLVGNYAQAATLYRKGGVTVESTNSDGNKFTTNKTTFRVEERVALAVRKPAAFVKVTFSAAAPA</sequence>
<gene>
    <name evidence="3" type="ORF">C3B59_10435</name>
</gene>
<evidence type="ECO:0000313" key="4">
    <source>
        <dbReference type="Proteomes" id="UP000237104"/>
    </source>
</evidence>
<dbReference type="InterPro" id="IPR024455">
    <property type="entry name" value="Phage_capsid"/>
</dbReference>
<reference evidence="3 4" key="1">
    <citation type="submission" date="2018-01" db="EMBL/GenBank/DDBJ databases">
        <title>Cryobacterium sp. nov., from glaciers in China.</title>
        <authorList>
            <person name="Liu Q."/>
            <person name="Xin Y.-H."/>
        </authorList>
    </citation>
    <scope>NUCLEOTIDE SEQUENCE [LARGE SCALE GENOMIC DNA]</scope>
    <source>
        <strain evidence="3 4">TMB1-8</strain>
    </source>
</reference>
<evidence type="ECO:0000256" key="1">
    <source>
        <dbReference type="ARBA" id="ARBA00004328"/>
    </source>
</evidence>
<dbReference type="Gene3D" id="3.30.2400.10">
    <property type="entry name" value="Major capsid protein gp5"/>
    <property type="match status" value="1"/>
</dbReference>
<proteinExistence type="predicted"/>
<name>A0A2S3ZCW8_9MICO</name>
<dbReference type="AlphaFoldDB" id="A0A2S3ZCW8"/>
<dbReference type="SUPFAM" id="SSF56563">
    <property type="entry name" value="Major capsid protein gp5"/>
    <property type="match status" value="1"/>
</dbReference>
<feature type="domain" description="Phage capsid-like C-terminal" evidence="2">
    <location>
        <begin position="138"/>
        <end position="401"/>
    </location>
</feature>
<evidence type="ECO:0000259" key="2">
    <source>
        <dbReference type="Pfam" id="PF05065"/>
    </source>
</evidence>
<dbReference type="Proteomes" id="UP000237104">
    <property type="component" value="Unassembled WGS sequence"/>
</dbReference>
<dbReference type="InterPro" id="IPR054612">
    <property type="entry name" value="Phage_capsid-like_C"/>
</dbReference>
<dbReference type="OrthoDB" id="8444243at2"/>
<dbReference type="Pfam" id="PF05065">
    <property type="entry name" value="Phage_capsid"/>
    <property type="match status" value="1"/>
</dbReference>
<evidence type="ECO:0000313" key="3">
    <source>
        <dbReference type="EMBL" id="POH63952.1"/>
    </source>
</evidence>
<comment type="caution">
    <text evidence="3">The sequence shown here is derived from an EMBL/GenBank/DDBJ whole genome shotgun (WGS) entry which is preliminary data.</text>
</comment>
<dbReference type="RefSeq" id="WP_103431294.1">
    <property type="nucleotide sequence ID" value="NZ_PPXF01000048.1"/>
</dbReference>